<feature type="domain" description="Glycosyltransferase 61 catalytic" evidence="6">
    <location>
        <begin position="161"/>
        <end position="264"/>
    </location>
</feature>
<protein>
    <recommendedName>
        <fullName evidence="6">Glycosyltransferase 61 catalytic domain-containing protein</fullName>
    </recommendedName>
</protein>
<organism evidence="7 8">
    <name type="scientific">Rehmannia glutinosa</name>
    <name type="common">Chinese foxglove</name>
    <dbReference type="NCBI Taxonomy" id="99300"/>
    <lineage>
        <taxon>Eukaryota</taxon>
        <taxon>Viridiplantae</taxon>
        <taxon>Streptophyta</taxon>
        <taxon>Embryophyta</taxon>
        <taxon>Tracheophyta</taxon>
        <taxon>Spermatophyta</taxon>
        <taxon>Magnoliopsida</taxon>
        <taxon>eudicotyledons</taxon>
        <taxon>Gunneridae</taxon>
        <taxon>Pentapetalae</taxon>
        <taxon>asterids</taxon>
        <taxon>lamiids</taxon>
        <taxon>Lamiales</taxon>
        <taxon>Orobanchaceae</taxon>
        <taxon>Rehmannieae</taxon>
        <taxon>Rehmannia</taxon>
    </lineage>
</organism>
<feature type="transmembrane region" description="Helical" evidence="5">
    <location>
        <begin position="18"/>
        <end position="36"/>
    </location>
</feature>
<evidence type="ECO:0000256" key="3">
    <source>
        <dbReference type="ARBA" id="ARBA00022679"/>
    </source>
</evidence>
<dbReference type="InterPro" id="IPR007657">
    <property type="entry name" value="Glycosyltransferase_61"/>
</dbReference>
<keyword evidence="8" id="KW-1185">Reference proteome</keyword>
<evidence type="ECO:0000256" key="4">
    <source>
        <dbReference type="ARBA" id="ARBA00023180"/>
    </source>
</evidence>
<comment type="caution">
    <text evidence="7">The sequence shown here is derived from an EMBL/GenBank/DDBJ whole genome shotgun (WGS) entry which is preliminary data.</text>
</comment>
<keyword evidence="5" id="KW-0472">Membrane</keyword>
<dbReference type="Proteomes" id="UP001318860">
    <property type="component" value="Unassembled WGS sequence"/>
</dbReference>
<keyword evidence="2" id="KW-0328">Glycosyltransferase</keyword>
<keyword evidence="4" id="KW-0325">Glycoprotein</keyword>
<evidence type="ECO:0000313" key="7">
    <source>
        <dbReference type="EMBL" id="KAK6148118.1"/>
    </source>
</evidence>
<comment type="subcellular location">
    <subcellularLocation>
        <location evidence="1">Golgi apparatus membrane</location>
        <topology evidence="1">Single-pass type II membrane protein</topology>
    </subcellularLocation>
</comment>
<keyword evidence="5" id="KW-0812">Transmembrane</keyword>
<name>A0ABR0WKM9_REHGL</name>
<dbReference type="InterPro" id="IPR049625">
    <property type="entry name" value="Glyco_transf_61_cat"/>
</dbReference>
<accession>A0ABR0WKM9</accession>
<keyword evidence="3" id="KW-0808">Transferase</keyword>
<evidence type="ECO:0000313" key="8">
    <source>
        <dbReference type="Proteomes" id="UP001318860"/>
    </source>
</evidence>
<reference evidence="7 8" key="1">
    <citation type="journal article" date="2021" name="Comput. Struct. Biotechnol. J.">
        <title>De novo genome assembly of the potent medicinal plant Rehmannia glutinosa using nanopore technology.</title>
        <authorList>
            <person name="Ma L."/>
            <person name="Dong C."/>
            <person name="Song C."/>
            <person name="Wang X."/>
            <person name="Zheng X."/>
            <person name="Niu Y."/>
            <person name="Chen S."/>
            <person name="Feng W."/>
        </authorList>
    </citation>
    <scope>NUCLEOTIDE SEQUENCE [LARGE SCALE GENOMIC DNA]</scope>
    <source>
        <strain evidence="7">DH-2019</strain>
    </source>
</reference>
<dbReference type="Pfam" id="PF04577">
    <property type="entry name" value="Glyco_transf_61"/>
    <property type="match status" value="1"/>
</dbReference>
<sequence>MYDPILAKSFSRYERKRFGYCALTLCFIITFSVSTLKPHLHPLSIIGDAVNLKLSIHAVEDMLLMDDTSHNSKPTVGSAANLQMSINAAQNTLKLNDTNAISQPIAIKTQKTEPLCRILEAGADYCEIEGDIRVDANTSTVFVLRRRPTISEPMNSWTIQPYPRKGISHVKNWTVTENKGNQMDKGTWDKASFDDRIKKRTRILLNDVEVSWVARKLGYEVVLAEAEMSTNLTRFAQIVNSCDVLMGIHGAGLTNMVFLPDNALLIQVVPLGGIDGFARLDFGNPAAGMSIRYLEYKIKTKESSLGREYPIDHPVLKDPLSFHRKGWGEVRSIYLDNQNVTIDIRRFKGL</sequence>
<keyword evidence="5" id="KW-1133">Transmembrane helix</keyword>
<evidence type="ECO:0000259" key="6">
    <source>
        <dbReference type="Pfam" id="PF04577"/>
    </source>
</evidence>
<dbReference type="EMBL" id="JABTTQ020000010">
    <property type="protein sequence ID" value="KAK6148118.1"/>
    <property type="molecule type" value="Genomic_DNA"/>
</dbReference>
<evidence type="ECO:0000256" key="5">
    <source>
        <dbReference type="SAM" id="Phobius"/>
    </source>
</evidence>
<gene>
    <name evidence="7" type="ORF">DH2020_019030</name>
</gene>
<dbReference type="PANTHER" id="PTHR20961">
    <property type="entry name" value="GLYCOSYLTRANSFERASE"/>
    <property type="match status" value="1"/>
</dbReference>
<proteinExistence type="predicted"/>
<evidence type="ECO:0000256" key="1">
    <source>
        <dbReference type="ARBA" id="ARBA00004323"/>
    </source>
</evidence>
<dbReference type="PANTHER" id="PTHR20961:SF149">
    <property type="entry name" value="PROTEIN O-LINKED-MANNOSE BETA-1,4-N-ACETYLGLUCOSAMINYLTRANSFERASE 2-LIKE"/>
    <property type="match status" value="1"/>
</dbReference>
<evidence type="ECO:0000256" key="2">
    <source>
        <dbReference type="ARBA" id="ARBA00022676"/>
    </source>
</evidence>